<evidence type="ECO:0000313" key="2">
    <source>
        <dbReference type="Proteomes" id="UP000005640"/>
    </source>
</evidence>
<organism evidence="1 2">
    <name type="scientific">Homo sapiens</name>
    <name type="common">Human</name>
    <dbReference type="NCBI Taxonomy" id="9606"/>
    <lineage>
        <taxon>Eukaryota</taxon>
        <taxon>Metazoa</taxon>
        <taxon>Chordata</taxon>
        <taxon>Craniata</taxon>
        <taxon>Vertebrata</taxon>
        <taxon>Euteleostomi</taxon>
        <taxon>Mammalia</taxon>
        <taxon>Eutheria</taxon>
        <taxon>Euarchontoglires</taxon>
        <taxon>Primates</taxon>
        <taxon>Haplorrhini</taxon>
        <taxon>Catarrhini</taxon>
        <taxon>Hominidae</taxon>
        <taxon>Homo</taxon>
    </lineage>
</organism>
<dbReference type="OpenTargets" id="ENSG00000125629"/>
<evidence type="ECO:0000313" key="1">
    <source>
        <dbReference type="Ensembl" id="ENSP00000400126.1"/>
    </source>
</evidence>
<reference evidence="1 2" key="3">
    <citation type="journal article" date="2005" name="Nature">
        <title>Generation and annotation of the DNA sequences of human chromosomes 2 and 4.</title>
        <authorList>
            <person name="Hillier L.W."/>
            <person name="Graves T.A."/>
            <person name="Fulton R.S."/>
            <person name="Fulton L.A."/>
            <person name="Pepin K.H."/>
            <person name="Minx P."/>
            <person name="Wagner-McPherson C."/>
            <person name="Layman D."/>
            <person name="Wylie K."/>
            <person name="Sekhon M."/>
            <person name="Becker M.C."/>
            <person name="Fewell G.A."/>
            <person name="Delehaunty K.D."/>
            <person name="Miner T.L."/>
            <person name="Nash W.E."/>
            <person name="Kremitzki C."/>
            <person name="Oddy L."/>
            <person name="Du H."/>
            <person name="Sun H."/>
            <person name="Bradshaw-Cordum H."/>
            <person name="Ali J."/>
            <person name="Carter J."/>
            <person name="Cordes M."/>
            <person name="Harris A."/>
            <person name="Isak A."/>
            <person name="van Brunt A."/>
            <person name="Nguyen C."/>
            <person name="Du F."/>
            <person name="Courtney L."/>
            <person name="Kalicki J."/>
            <person name="Ozersky P."/>
            <person name="Abbott S."/>
            <person name="Armstrong J."/>
            <person name="Belter E.A."/>
            <person name="Caruso L."/>
            <person name="Cedroni M."/>
            <person name="Cotton M."/>
            <person name="Davidson T."/>
            <person name="Desai A."/>
            <person name="Elliott G."/>
            <person name="Erb T."/>
            <person name="Fronick C."/>
            <person name="Gaige T."/>
            <person name="Haakenson W."/>
            <person name="Haglund K."/>
            <person name="Holmes A."/>
            <person name="Harkins R."/>
            <person name="Kim K."/>
            <person name="Kruchowski S.S."/>
            <person name="Strong C.M."/>
            <person name="Grewal N."/>
            <person name="Goyea E."/>
            <person name="Hou S."/>
            <person name="Levy A."/>
            <person name="Martinka S."/>
            <person name="Mead K."/>
            <person name="McLellan M.D."/>
            <person name="Meyer R."/>
            <person name="Randall-Maher J."/>
            <person name="Tomlinson C."/>
            <person name="Dauphin-Kohlberg S."/>
            <person name="Kozlowicz-Reilly A."/>
            <person name="Shah N."/>
            <person name="Swearengen-Shahid S."/>
            <person name="Snider J."/>
            <person name="Strong J.T."/>
            <person name="Thompson J."/>
            <person name="Yoakum M."/>
            <person name="Leonard S."/>
            <person name="Pearman C."/>
            <person name="Trani L."/>
            <person name="Radionenko M."/>
            <person name="Waligorski J.E."/>
            <person name="Wang C."/>
            <person name="Rock S.M."/>
            <person name="Tin-Wollam A.M."/>
            <person name="Maupin R."/>
            <person name="Latreille P."/>
            <person name="Wendl M.C."/>
            <person name="Yang S.P."/>
            <person name="Pohl C."/>
            <person name="Wallis J.W."/>
            <person name="Spieth J."/>
            <person name="Bieri T.A."/>
            <person name="Berkowicz N."/>
            <person name="Nelson J.O."/>
            <person name="Osborne J."/>
            <person name="Ding L."/>
            <person name="Meyer R."/>
            <person name="Sabo A."/>
            <person name="Shotland Y."/>
            <person name="Sinha P."/>
            <person name="Wohldmann P.E."/>
            <person name="Cook L.L."/>
            <person name="Hickenbotham M.T."/>
            <person name="Eldred J."/>
            <person name="Williams D."/>
            <person name="Jones T.A."/>
            <person name="She X."/>
            <person name="Ciccarelli F.D."/>
            <person name="Izaurralde E."/>
            <person name="Taylor J."/>
            <person name="Schmutz J."/>
            <person name="Myers R.M."/>
            <person name="Cox D.R."/>
            <person name="Huang X."/>
            <person name="McPherson J.D."/>
            <person name="Mardis E.R."/>
            <person name="Clifton S.W."/>
            <person name="Warren W.C."/>
            <person name="Chinwalla A.T."/>
            <person name="Eddy S.R."/>
            <person name="Marra M.A."/>
            <person name="Ovcharenko I."/>
            <person name="Furey T.S."/>
            <person name="Miller W."/>
            <person name="Eichler E.E."/>
            <person name="Bork P."/>
            <person name="Suyama M."/>
            <person name="Torrents D."/>
            <person name="Waterston R.H."/>
            <person name="Wilson R.K."/>
        </authorList>
    </citation>
    <scope>NUCLEOTIDE SEQUENCE [LARGE SCALE GENOMIC DNA]</scope>
</reference>
<dbReference type="Bgee" id="ENSG00000125629">
    <property type="expression patterns" value="Expressed in right coronary artery and 202 other cell types or tissues"/>
</dbReference>
<reference evidence="1 2" key="1">
    <citation type="journal article" date="2001" name="Nature">
        <title>Initial sequencing and analysis of the human genome.</title>
        <authorList>
            <consortium name="International Human Genome Sequencing Consortium"/>
            <person name="Lander E.S."/>
            <person name="Linton L.M."/>
            <person name="Birren B."/>
            <person name="Nusbaum C."/>
            <person name="Zody M.C."/>
            <person name="Baldwin J."/>
            <person name="Devon K."/>
            <person name="Dewar K."/>
            <person name="Doyle M."/>
            <person name="FitzHugh W."/>
            <person name="Funke R."/>
            <person name="Gage D."/>
            <person name="Harris K."/>
            <person name="Heaford A."/>
            <person name="Howland J."/>
            <person name="Kann L."/>
            <person name="Lehoczky J."/>
            <person name="LeVine R."/>
            <person name="McEwan P."/>
            <person name="McKernan K."/>
            <person name="Meldrim J."/>
            <person name="Mesirov J.P."/>
            <person name="Miranda C."/>
            <person name="Morris W."/>
            <person name="Naylor J."/>
            <person name="Raymond C."/>
            <person name="Rosetti M."/>
            <person name="Santos R."/>
            <person name="Sheridan A."/>
            <person name="Sougnez C."/>
            <person name="Stange-Thomann N."/>
            <person name="Stojanovic N."/>
            <person name="Subramanian A."/>
            <person name="Wyman D."/>
            <person name="Rogers J."/>
            <person name="Sulston J."/>
            <person name="Ainscough R."/>
            <person name="Beck S."/>
            <person name="Bentley D."/>
            <person name="Burton J."/>
            <person name="Clee C."/>
            <person name="Carter N."/>
            <person name="Coulson A."/>
            <person name="Deadman R."/>
            <person name="Deloukas P."/>
            <person name="Dunham A."/>
            <person name="Dunham I."/>
            <person name="Durbin R."/>
            <person name="French L."/>
            <person name="Grafham D."/>
            <person name="Gregory S."/>
            <person name="Hubbard T."/>
            <person name="Humphray S."/>
            <person name="Hunt A."/>
            <person name="Jones M."/>
            <person name="Lloyd C."/>
            <person name="McMurray A."/>
            <person name="Matthews L."/>
            <person name="Mercer S."/>
            <person name="Milne S."/>
            <person name="Mullikin J.C."/>
            <person name="Mungall A."/>
            <person name="Plumb R."/>
            <person name="Ross M."/>
            <person name="Shownkeen R."/>
            <person name="Sims S."/>
            <person name="Waterston R.H."/>
            <person name="Wilson R.K."/>
            <person name="Hillier L.W."/>
            <person name="McPherson J.D."/>
            <person name="Marra M.A."/>
            <person name="Mardis E.R."/>
            <person name="Fulton L.A."/>
            <person name="Chinwalla A.T."/>
            <person name="Pepin K.H."/>
            <person name="Gish W.R."/>
            <person name="Chissoe S.L."/>
            <person name="Wendl M.C."/>
            <person name="Delehaunty K.D."/>
            <person name="Miner T.L."/>
            <person name="Delehaunty A."/>
            <person name="Kramer J.B."/>
            <person name="Cook L.L."/>
            <person name="Fulton R.S."/>
            <person name="Johnson D.L."/>
            <person name="Minx P.J."/>
            <person name="Clifton S.W."/>
            <person name="Hawkins T."/>
            <person name="Branscomb E."/>
            <person name="Predki P."/>
            <person name="Richardson P."/>
            <person name="Wenning S."/>
            <person name="Slezak T."/>
            <person name="Doggett N."/>
            <person name="Cheng J.F."/>
            <person name="Olsen A."/>
            <person name="Lucas S."/>
            <person name="Elkin C."/>
            <person name="Uberbacher E."/>
            <person name="Frazier M."/>
            <person name="Gibbs R.A."/>
            <person name="Muzny D.M."/>
            <person name="Scherer S.E."/>
            <person name="Bouck J.B."/>
            <person name="Sodergren E.J."/>
            <person name="Worley K.C."/>
            <person name="Rives C.M."/>
            <person name="Gorrell J.H."/>
            <person name="Metzker M.L."/>
            <person name="Naylor S.L."/>
            <person name="Kucherlapati R.S."/>
            <person name="Nelson D.L."/>
            <person name="Weinstock G.M."/>
            <person name="Sakaki Y."/>
            <person name="Fujiyama A."/>
            <person name="Hattori M."/>
            <person name="Yada T."/>
            <person name="Toyoda A."/>
            <person name="Itoh T."/>
            <person name="Kawagoe C."/>
            <person name="Watanabe H."/>
            <person name="Totoki Y."/>
            <person name="Taylor T."/>
            <person name="Weissenbach J."/>
            <person name="Heilig R."/>
            <person name="Saurin W."/>
            <person name="Artiguenave F."/>
            <person name="Brottier P."/>
            <person name="Bruls T."/>
            <person name="Pelletier E."/>
            <person name="Robert C."/>
            <person name="Wincker P."/>
            <person name="Smith D.R."/>
            <person name="Doucette-Stamm L."/>
            <person name="Rubenfield M."/>
            <person name="Weinstock K."/>
            <person name="Lee H.M."/>
            <person name="Dubois J."/>
            <person name="Rosenthal A."/>
            <person name="Platzer M."/>
            <person name="Nyakatura G."/>
            <person name="Taudien S."/>
            <person name="Rump A."/>
            <person name="Yang H."/>
            <person name="Yu J."/>
            <person name="Wang J."/>
            <person name="Huang G."/>
            <person name="Gu J."/>
            <person name="Hood L."/>
            <person name="Rowen L."/>
            <person name="Madan A."/>
            <person name="Qin S."/>
            <person name="Davis R.W."/>
            <person name="Federspiel N.A."/>
            <person name="Abola A.P."/>
            <person name="Proctor M.J."/>
            <person name="Myers R.M."/>
            <person name="Schmutz J."/>
            <person name="Dickson M."/>
            <person name="Grimwood J."/>
            <person name="Cox D.R."/>
            <person name="Olson M.V."/>
            <person name="Kaul R."/>
            <person name="Raymond C."/>
            <person name="Shimizu N."/>
            <person name="Kawasaki K."/>
            <person name="Minoshima S."/>
            <person name="Evans G.A."/>
            <person name="Athanasiou M."/>
            <person name="Schultz R."/>
            <person name="Roe B.A."/>
            <person name="Chen F."/>
            <person name="Pan H."/>
            <person name="Ramser J."/>
            <person name="Lehrach H."/>
            <person name="Reinhardt R."/>
            <person name="McCombie W.R."/>
            <person name="de la Bastide M."/>
            <person name="Dedhia N."/>
            <person name="Blocker H."/>
            <person name="Hornischer K."/>
            <person name="Nordsiek G."/>
            <person name="Agarwala R."/>
            <person name="Aravind L."/>
            <person name="Bailey J.A."/>
            <person name="Bateman A."/>
            <person name="Batzoglou S."/>
            <person name="Birney E."/>
            <person name="Bork P."/>
            <person name="Brown D.G."/>
            <person name="Burge C.B."/>
            <person name="Cerutti L."/>
            <person name="Chen H.C."/>
            <person name="Church D."/>
            <person name="Clamp M."/>
            <person name="Copley R.R."/>
            <person name="Doerks T."/>
            <person name="Eddy S.R."/>
            <person name="Eichler E.E."/>
            <person name="Furey T.S."/>
            <person name="Galagan J."/>
            <person name="Gilbert J.G."/>
            <person name="Harmon C."/>
            <person name="Hayashizaki Y."/>
            <person name="Haussler D."/>
            <person name="Hermjakob H."/>
            <person name="Hokamp K."/>
            <person name="Jang W."/>
            <person name="Johnson L.S."/>
            <person name="Jones T.A."/>
            <person name="Kasif S."/>
            <person name="Kaspryzk A."/>
            <person name="Kennedy S."/>
            <person name="Kent W.J."/>
            <person name="Kitts P."/>
            <person name="Koonin E.V."/>
            <person name="Korf I."/>
            <person name="Kulp D."/>
            <person name="Lancet D."/>
            <person name="Lowe T.M."/>
            <person name="McLysaght A."/>
            <person name="Mikkelsen T."/>
            <person name="Moran J.V."/>
            <person name="Mulder N."/>
            <person name="Pollara V.J."/>
            <person name="Ponting C.P."/>
            <person name="Schuler G."/>
            <person name="Schultz J."/>
            <person name="Slater G."/>
            <person name="Smit A.F."/>
            <person name="Stupka E."/>
            <person name="Szustakowski J."/>
            <person name="Thierry-Mieg D."/>
            <person name="Thierry-Mieg J."/>
            <person name="Wagner L."/>
            <person name="Wallis J."/>
            <person name="Wheeler R."/>
            <person name="Williams A."/>
            <person name="Wolf Y.I."/>
            <person name="Wolfe K.H."/>
            <person name="Yang S.P."/>
            <person name="Yeh R.F."/>
            <person name="Collins F."/>
            <person name="Guyer M.S."/>
            <person name="Peterson J."/>
            <person name="Felsenfeld A."/>
            <person name="Wetterstrand K.A."/>
            <person name="Patrinos A."/>
            <person name="Morgan M.J."/>
            <person name="de Jong P."/>
            <person name="Catanese J.J."/>
            <person name="Osoegawa K."/>
            <person name="Shizuya H."/>
            <person name="Choi S."/>
            <person name="Chen Y.J."/>
        </authorList>
    </citation>
    <scope>NUCLEOTIDE SEQUENCE [LARGE SCALE GENOMIC DNA]</scope>
</reference>
<reference evidence="1 2" key="2">
    <citation type="journal article" date="2004" name="Nature">
        <title>Finishing the euchromatic sequence of the human genome.</title>
        <authorList>
            <consortium name="International Human Genome Sequencing Consortium"/>
        </authorList>
    </citation>
    <scope>NUCLEOTIDE SEQUENCE [LARGE SCALE GENOMIC DNA]</scope>
</reference>
<dbReference type="EMBL" id="AC009303">
    <property type="status" value="NOT_ANNOTATED_CDS"/>
    <property type="molecule type" value="Genomic_DNA"/>
</dbReference>
<keyword evidence="2" id="KW-1185">Reference proteome</keyword>
<dbReference type="OrthoDB" id="205546at2759"/>
<accession>F8WCG8</accession>
<dbReference type="HOGENOM" id="CLU_3319849_0_0_1"/>
<dbReference type="GeneTree" id="ENSGT00580000081600"/>
<dbReference type="HGNC" id="HGNC:20452">
    <property type="gene designation" value="INSIG2"/>
</dbReference>
<reference evidence="1" key="5">
    <citation type="submission" date="2025-09" db="UniProtKB">
        <authorList>
            <consortium name="Ensembl"/>
        </authorList>
    </citation>
    <scope>IDENTIFICATION</scope>
</reference>
<dbReference type="VEuPathDB" id="HostDB:ENSG00000125629"/>
<dbReference type="ChiTaRS" id="INSIG2">
    <property type="organism name" value="human"/>
</dbReference>
<dbReference type="Ensembl" id="ENST00000411929.5">
    <property type="protein sequence ID" value="ENSP00000400126.1"/>
    <property type="gene ID" value="ENSG00000125629.16"/>
</dbReference>
<proteinExistence type="predicted"/>
<dbReference type="AlphaFoldDB" id="F8WCG8"/>
<dbReference type="Ensembl" id="ENST00000411929.5">
    <property type="protein sequence ID" value="ENSP00000400126.1"/>
    <property type="gene ID" value="ENSG00000125629.17"/>
</dbReference>
<reference evidence="1" key="4">
    <citation type="submission" date="2025-08" db="UniProtKB">
        <authorList>
            <consortium name="Ensembl"/>
        </authorList>
    </citation>
    <scope>IDENTIFICATION</scope>
</reference>
<name>F8WCG8_HUMAN</name>
<gene>
    <name evidence="1" type="primary">INSIG2</name>
</gene>
<dbReference type="UCSC" id="uc061nhh.1">
    <property type="organism name" value="human"/>
</dbReference>
<dbReference type="ExpressionAtlas" id="F8WCG8">
    <property type="expression patterns" value="baseline and differential"/>
</dbReference>
<sequence>MPVLKWISITTYSCLSHWLHYPLDCGGLLIDLEVVLALE</sequence>
<dbReference type="Proteomes" id="UP000005640">
    <property type="component" value="Chromosome 2"/>
</dbReference>
<protein>
    <submittedName>
        <fullName evidence="1">Insulin induced gene 2</fullName>
    </submittedName>
</protein>